<keyword evidence="2" id="KW-1185">Reference proteome</keyword>
<dbReference type="InterPro" id="IPR029055">
    <property type="entry name" value="Ntn_hydrolases_N"/>
</dbReference>
<sequence>MKLHDLVVQKKCGIFGVSTQQGWSTHLDVLHIIILGGMGLQHQDQESANIVLSNRISAPTFKTHKEMGLVNHIFTEDNLKKLFFLF</sequence>
<dbReference type="Proteomes" id="UP000694414">
    <property type="component" value="Unplaced"/>
</dbReference>
<proteinExistence type="predicted"/>
<dbReference type="Ensembl" id="ENSPSMT00000030023.1">
    <property type="protein sequence ID" value="ENSPSMP00000025926.1"/>
    <property type="gene ID" value="ENSPSMG00000018190.1"/>
</dbReference>
<dbReference type="SUPFAM" id="SSF56235">
    <property type="entry name" value="N-terminal nucleophile aminohydrolases (Ntn hydrolases)"/>
    <property type="match status" value="1"/>
</dbReference>
<evidence type="ECO:0000313" key="2">
    <source>
        <dbReference type="Proteomes" id="UP000694414"/>
    </source>
</evidence>
<dbReference type="GeneTree" id="ENSGT00390000003428"/>
<organism evidence="1 2">
    <name type="scientific">Prolemur simus</name>
    <name type="common">Greater bamboo lemur</name>
    <name type="synonym">Hapalemur simus</name>
    <dbReference type="NCBI Taxonomy" id="1328070"/>
    <lineage>
        <taxon>Eukaryota</taxon>
        <taxon>Metazoa</taxon>
        <taxon>Chordata</taxon>
        <taxon>Craniata</taxon>
        <taxon>Vertebrata</taxon>
        <taxon>Euteleostomi</taxon>
        <taxon>Mammalia</taxon>
        <taxon>Eutheria</taxon>
        <taxon>Euarchontoglires</taxon>
        <taxon>Primates</taxon>
        <taxon>Strepsirrhini</taxon>
        <taxon>Lemuriformes</taxon>
        <taxon>Lemuridae</taxon>
        <taxon>Prolemur</taxon>
    </lineage>
</organism>
<name>A0A8C9DPY4_PROSS</name>
<reference evidence="1" key="2">
    <citation type="submission" date="2025-09" db="UniProtKB">
        <authorList>
            <consortium name="Ensembl"/>
        </authorList>
    </citation>
    <scope>IDENTIFICATION</scope>
</reference>
<dbReference type="AlphaFoldDB" id="A0A8C9DPY4"/>
<evidence type="ECO:0000313" key="1">
    <source>
        <dbReference type="Ensembl" id="ENSPSMP00000025926.1"/>
    </source>
</evidence>
<reference evidence="1" key="1">
    <citation type="submission" date="2025-08" db="UniProtKB">
        <authorList>
            <consortium name="Ensembl"/>
        </authorList>
    </citation>
    <scope>IDENTIFICATION</scope>
</reference>
<protein>
    <submittedName>
        <fullName evidence="1">Uncharacterized protein</fullName>
    </submittedName>
</protein>
<dbReference type="Gene3D" id="3.60.20.10">
    <property type="entry name" value="Glutamine Phosphoribosylpyrophosphate, subunit 1, domain 1"/>
    <property type="match status" value="1"/>
</dbReference>
<accession>A0A8C9DPY4</accession>